<dbReference type="EMBL" id="JAAIJQ010000020">
    <property type="protein sequence ID" value="NEV61962.1"/>
    <property type="molecule type" value="Genomic_DNA"/>
</dbReference>
<gene>
    <name evidence="1" type="ORF">G3446_08675</name>
</gene>
<dbReference type="Proteomes" id="UP000483379">
    <property type="component" value="Unassembled WGS sequence"/>
</dbReference>
<reference evidence="1 2" key="1">
    <citation type="submission" date="2020-02" db="EMBL/GenBank/DDBJ databases">
        <title>Genome sequences of Thiorhodococcus mannitoliphagus and Thiorhodococcus minor, purple sulfur photosynthetic bacteria in the gammaproteobacterial family, Chromatiaceae.</title>
        <authorList>
            <person name="Aviles F.A."/>
            <person name="Meyer T.E."/>
            <person name="Kyndt J.A."/>
        </authorList>
    </citation>
    <scope>NUCLEOTIDE SEQUENCE [LARGE SCALE GENOMIC DNA]</scope>
    <source>
        <strain evidence="1 2">DSM 11518</strain>
    </source>
</reference>
<organism evidence="1 2">
    <name type="scientific">Thiorhodococcus minor</name>
    <dbReference type="NCBI Taxonomy" id="57489"/>
    <lineage>
        <taxon>Bacteria</taxon>
        <taxon>Pseudomonadati</taxon>
        <taxon>Pseudomonadota</taxon>
        <taxon>Gammaproteobacteria</taxon>
        <taxon>Chromatiales</taxon>
        <taxon>Chromatiaceae</taxon>
        <taxon>Thiorhodococcus</taxon>
    </lineage>
</organism>
<dbReference type="AlphaFoldDB" id="A0A6M0JWM5"/>
<comment type="caution">
    <text evidence="1">The sequence shown here is derived from an EMBL/GenBank/DDBJ whole genome shotgun (WGS) entry which is preliminary data.</text>
</comment>
<evidence type="ECO:0000313" key="2">
    <source>
        <dbReference type="Proteomes" id="UP000483379"/>
    </source>
</evidence>
<protein>
    <submittedName>
        <fullName evidence="1">Uncharacterized protein</fullName>
    </submittedName>
</protein>
<keyword evidence="2" id="KW-1185">Reference proteome</keyword>
<evidence type="ECO:0000313" key="1">
    <source>
        <dbReference type="EMBL" id="NEV61962.1"/>
    </source>
</evidence>
<dbReference type="RefSeq" id="WP_164452438.1">
    <property type="nucleotide sequence ID" value="NZ_JAAIJQ010000020.1"/>
</dbReference>
<proteinExistence type="predicted"/>
<accession>A0A6M0JWM5</accession>
<sequence length="72" mass="7895">MPRMFGDYELLRGFGVDALFRAFLVRAVLFAVRGLWSSTPIAGDGRIHISSTAALKGALEFEQRISCAPHVT</sequence>
<name>A0A6M0JWM5_9GAMM</name>